<evidence type="ECO:0000259" key="1">
    <source>
        <dbReference type="PROSITE" id="PS50994"/>
    </source>
</evidence>
<name>A0A7K1SS04_9BACT</name>
<dbReference type="EMBL" id="WPIN01000044">
    <property type="protein sequence ID" value="MVM36356.1"/>
    <property type="molecule type" value="Genomic_DNA"/>
</dbReference>
<dbReference type="Pfam" id="PF13683">
    <property type="entry name" value="rve_3"/>
    <property type="match status" value="1"/>
</dbReference>
<evidence type="ECO:0000313" key="3">
    <source>
        <dbReference type="Proteomes" id="UP000436006"/>
    </source>
</evidence>
<dbReference type="Proteomes" id="UP000436006">
    <property type="component" value="Unassembled WGS sequence"/>
</dbReference>
<reference evidence="2 3" key="1">
    <citation type="submission" date="2019-12" db="EMBL/GenBank/DDBJ databases">
        <title>Spirosoma sp. HMF4905 genome sequencing and assembly.</title>
        <authorList>
            <person name="Kang H."/>
            <person name="Cha I."/>
            <person name="Kim H."/>
            <person name="Joh K."/>
        </authorList>
    </citation>
    <scope>NUCLEOTIDE SEQUENCE [LARGE SCALE GENOMIC DNA]</scope>
    <source>
        <strain evidence="2 3">HMF4905</strain>
    </source>
</reference>
<organism evidence="2 3">
    <name type="scientific">Spirosoma arboris</name>
    <dbReference type="NCBI Taxonomy" id="2682092"/>
    <lineage>
        <taxon>Bacteria</taxon>
        <taxon>Pseudomonadati</taxon>
        <taxon>Bacteroidota</taxon>
        <taxon>Cytophagia</taxon>
        <taxon>Cytophagales</taxon>
        <taxon>Cytophagaceae</taxon>
        <taxon>Spirosoma</taxon>
    </lineage>
</organism>
<accession>A0A7K1SS04</accession>
<comment type="caution">
    <text evidence="2">The sequence shown here is derived from an EMBL/GenBank/DDBJ whole genome shotgun (WGS) entry which is preliminary data.</text>
</comment>
<dbReference type="InterPro" id="IPR050900">
    <property type="entry name" value="Transposase_IS3/IS150/IS904"/>
</dbReference>
<dbReference type="SUPFAM" id="SSF53098">
    <property type="entry name" value="Ribonuclease H-like"/>
    <property type="match status" value="1"/>
</dbReference>
<feature type="domain" description="Integrase catalytic" evidence="1">
    <location>
        <begin position="27"/>
        <end position="195"/>
    </location>
</feature>
<proteinExistence type="predicted"/>
<dbReference type="InterPro" id="IPR012337">
    <property type="entry name" value="RNaseH-like_sf"/>
</dbReference>
<keyword evidence="3" id="KW-1185">Reference proteome</keyword>
<dbReference type="RefSeq" id="WP_157591149.1">
    <property type="nucleotide sequence ID" value="NZ_WPIN01000044.1"/>
</dbReference>
<dbReference type="InterPro" id="IPR036397">
    <property type="entry name" value="RNaseH_sf"/>
</dbReference>
<evidence type="ECO:0000313" key="2">
    <source>
        <dbReference type="EMBL" id="MVM36356.1"/>
    </source>
</evidence>
<dbReference type="PANTHER" id="PTHR46889:SF4">
    <property type="entry name" value="TRANSPOSASE INSO FOR INSERTION SEQUENCE ELEMENT IS911B-RELATED"/>
    <property type="match status" value="1"/>
</dbReference>
<protein>
    <submittedName>
        <fullName evidence="2">Transposase</fullName>
    </submittedName>
</protein>
<dbReference type="InterPro" id="IPR001584">
    <property type="entry name" value="Integrase_cat-core"/>
</dbReference>
<sequence>MQKHNLLLGKVIRPMGQREFVKFRRIEATKPLEYLCWDIKYVWVEGERRNYYLLSVIDVYSRKILDWLFQGSIRQIDLINLFRRINRSHQLKVSFCAMTMAVNSLLIQCVTASAVRFLKSSEIKQEFTHVATPEENSYIEAFHSILEHDLIERNEFASYYEAKEMLGRYFSHYNYHRLHRSIGFITPQQKWEEAQVIYDTTFSENLSS</sequence>
<dbReference type="PANTHER" id="PTHR46889">
    <property type="entry name" value="TRANSPOSASE INSF FOR INSERTION SEQUENCE IS3B-RELATED"/>
    <property type="match status" value="1"/>
</dbReference>
<dbReference type="GO" id="GO:0003676">
    <property type="term" value="F:nucleic acid binding"/>
    <property type="evidence" value="ECO:0007669"/>
    <property type="project" value="InterPro"/>
</dbReference>
<dbReference type="GO" id="GO:0015074">
    <property type="term" value="P:DNA integration"/>
    <property type="evidence" value="ECO:0007669"/>
    <property type="project" value="InterPro"/>
</dbReference>
<dbReference type="AlphaFoldDB" id="A0A7K1SS04"/>
<dbReference type="Gene3D" id="3.30.420.10">
    <property type="entry name" value="Ribonuclease H-like superfamily/Ribonuclease H"/>
    <property type="match status" value="1"/>
</dbReference>
<gene>
    <name evidence="2" type="ORF">GO755_40510</name>
</gene>
<dbReference type="PROSITE" id="PS50994">
    <property type="entry name" value="INTEGRASE"/>
    <property type="match status" value="1"/>
</dbReference>